<name>A0A0M9A8P6_9HYME</name>
<proteinExistence type="predicted"/>
<evidence type="ECO:0000313" key="1">
    <source>
        <dbReference type="EMBL" id="KOX79500.1"/>
    </source>
</evidence>
<keyword evidence="2" id="KW-1185">Reference proteome</keyword>
<dbReference type="AlphaFoldDB" id="A0A0M9A8P6"/>
<protein>
    <submittedName>
        <fullName evidence="1">Uncharacterized protein</fullName>
    </submittedName>
</protein>
<accession>A0A0M9A8P6</accession>
<reference evidence="1 2" key="1">
    <citation type="submission" date="2015-07" db="EMBL/GenBank/DDBJ databases">
        <title>The genome of Melipona quadrifasciata.</title>
        <authorList>
            <person name="Pan H."/>
            <person name="Kapheim K."/>
        </authorList>
    </citation>
    <scope>NUCLEOTIDE SEQUENCE [LARGE SCALE GENOMIC DNA]</scope>
    <source>
        <strain evidence="1">0111107301</strain>
        <tissue evidence="1">Whole body</tissue>
    </source>
</reference>
<evidence type="ECO:0000313" key="2">
    <source>
        <dbReference type="Proteomes" id="UP000053105"/>
    </source>
</evidence>
<sequence>MVINTSITDIDTISTASKRAGEADRSECTISDTLRNDVAGLFVHPGFLWDDIKELSCDYGHW</sequence>
<organism evidence="1 2">
    <name type="scientific">Melipona quadrifasciata</name>
    <dbReference type="NCBI Taxonomy" id="166423"/>
    <lineage>
        <taxon>Eukaryota</taxon>
        <taxon>Metazoa</taxon>
        <taxon>Ecdysozoa</taxon>
        <taxon>Arthropoda</taxon>
        <taxon>Hexapoda</taxon>
        <taxon>Insecta</taxon>
        <taxon>Pterygota</taxon>
        <taxon>Neoptera</taxon>
        <taxon>Endopterygota</taxon>
        <taxon>Hymenoptera</taxon>
        <taxon>Apocrita</taxon>
        <taxon>Aculeata</taxon>
        <taxon>Apoidea</taxon>
        <taxon>Anthophila</taxon>
        <taxon>Apidae</taxon>
        <taxon>Melipona</taxon>
    </lineage>
</organism>
<gene>
    <name evidence="1" type="ORF">WN51_02766</name>
</gene>
<dbReference type="Proteomes" id="UP000053105">
    <property type="component" value="Unassembled WGS sequence"/>
</dbReference>
<dbReference type="EMBL" id="KQ435711">
    <property type="protein sequence ID" value="KOX79500.1"/>
    <property type="molecule type" value="Genomic_DNA"/>
</dbReference>